<evidence type="ECO:0000256" key="5">
    <source>
        <dbReference type="ARBA" id="ARBA00025466"/>
    </source>
</evidence>
<comment type="function">
    <text evidence="5">Involved in transvection phenomena (= synapsis-dependent gene expression), where the synaptic pairing of chromosomes carrying genes with which zeste interacts influences the expression of these genes. Zeste binds to DNA and stimulates transcription from a nearby promoter.</text>
</comment>
<dbReference type="Proteomes" id="UP000801492">
    <property type="component" value="Unassembled WGS sequence"/>
</dbReference>
<reference evidence="8" key="1">
    <citation type="submission" date="2019-08" db="EMBL/GenBank/DDBJ databases">
        <title>The genome of the North American firefly Photinus pyralis.</title>
        <authorList>
            <consortium name="Photinus pyralis genome working group"/>
            <person name="Fallon T.R."/>
            <person name="Sander Lower S.E."/>
            <person name="Weng J.-K."/>
        </authorList>
    </citation>
    <scope>NUCLEOTIDE SEQUENCE</scope>
    <source>
        <strain evidence="8">TRF0915ILg1</strain>
        <tissue evidence="8">Whole body</tissue>
    </source>
</reference>
<evidence type="ECO:0000256" key="6">
    <source>
        <dbReference type="SAM" id="Coils"/>
    </source>
</evidence>
<protein>
    <recommendedName>
        <fullName evidence="2">Regulatory protein zeste</fullName>
    </recommendedName>
</protein>
<evidence type="ECO:0000256" key="1">
    <source>
        <dbReference type="ARBA" id="ARBA00011764"/>
    </source>
</evidence>
<dbReference type="OrthoDB" id="6783481at2759"/>
<feature type="domain" description="Myb-like" evidence="7">
    <location>
        <begin position="9"/>
        <end position="81"/>
    </location>
</feature>
<dbReference type="InterPro" id="IPR001005">
    <property type="entry name" value="SANT/Myb"/>
</dbReference>
<keyword evidence="6" id="KW-0175">Coiled coil</keyword>
<comment type="caution">
    <text evidence="8">The sequence shown here is derived from an EMBL/GenBank/DDBJ whole genome shotgun (WGS) entry which is preliminary data.</text>
</comment>
<dbReference type="SMART" id="SM00717">
    <property type="entry name" value="SANT"/>
    <property type="match status" value="1"/>
</dbReference>
<evidence type="ECO:0000256" key="3">
    <source>
        <dbReference type="ARBA" id="ARBA00023015"/>
    </source>
</evidence>
<sequence>MNSKIIKRRSSNFTPKEVKTLLALIKKYRGYIECRKTDSRTNEMKNLAWEKITREFNGILSDGIYRSVNTLRQKYENTKKQSNRKFALLMQMYKNGVDGKSVEGLNITDIDKDVKKLISNTGSNSIKVEVTSNNEETENICKQDDASHIPSDEKLLNEDIIEISEDSSFLVMNAIGDPELMNHEEISASMNDNSIFIDKETYKATPSVQNDNSSSNAPISENVDTLLELKQSLSDIQKKCFLEEHYLKMKHMKEMHRLMIQHQELQNRLSIKQQEEIHNEKLRKIKEEHIMKMKILETQRIASL</sequence>
<proteinExistence type="predicted"/>
<dbReference type="Pfam" id="PF13873">
    <property type="entry name" value="Myb_DNA-bind_5"/>
    <property type="match status" value="1"/>
</dbReference>
<evidence type="ECO:0000256" key="4">
    <source>
        <dbReference type="ARBA" id="ARBA00023163"/>
    </source>
</evidence>
<accession>A0A8K0CKJ0</accession>
<dbReference type="EMBL" id="VTPC01089915">
    <property type="protein sequence ID" value="KAF2885565.1"/>
    <property type="molecule type" value="Genomic_DNA"/>
</dbReference>
<dbReference type="InterPro" id="IPR028002">
    <property type="entry name" value="Myb_DNA-bind_5"/>
</dbReference>
<comment type="subunit">
    <text evidence="1">Self-associates forming complexes of several hundred monomers.</text>
</comment>
<evidence type="ECO:0000313" key="8">
    <source>
        <dbReference type="EMBL" id="KAF2885565.1"/>
    </source>
</evidence>
<evidence type="ECO:0000256" key="2">
    <source>
        <dbReference type="ARBA" id="ARBA00016807"/>
    </source>
</evidence>
<name>A0A8K0CKJ0_IGNLU</name>
<evidence type="ECO:0000313" key="9">
    <source>
        <dbReference type="Proteomes" id="UP000801492"/>
    </source>
</evidence>
<evidence type="ECO:0000259" key="7">
    <source>
        <dbReference type="SMART" id="SM00717"/>
    </source>
</evidence>
<dbReference type="AlphaFoldDB" id="A0A8K0CKJ0"/>
<keyword evidence="4" id="KW-0804">Transcription</keyword>
<feature type="coiled-coil region" evidence="6">
    <location>
        <begin position="248"/>
        <end position="299"/>
    </location>
</feature>
<gene>
    <name evidence="8" type="ORF">ILUMI_20633</name>
</gene>
<keyword evidence="9" id="KW-1185">Reference proteome</keyword>
<keyword evidence="3" id="KW-0805">Transcription regulation</keyword>
<organism evidence="8 9">
    <name type="scientific">Ignelater luminosus</name>
    <name type="common">Cucubano</name>
    <name type="synonym">Pyrophorus luminosus</name>
    <dbReference type="NCBI Taxonomy" id="2038154"/>
    <lineage>
        <taxon>Eukaryota</taxon>
        <taxon>Metazoa</taxon>
        <taxon>Ecdysozoa</taxon>
        <taxon>Arthropoda</taxon>
        <taxon>Hexapoda</taxon>
        <taxon>Insecta</taxon>
        <taxon>Pterygota</taxon>
        <taxon>Neoptera</taxon>
        <taxon>Endopterygota</taxon>
        <taxon>Coleoptera</taxon>
        <taxon>Polyphaga</taxon>
        <taxon>Elateriformia</taxon>
        <taxon>Elateroidea</taxon>
        <taxon>Elateridae</taxon>
        <taxon>Agrypninae</taxon>
        <taxon>Pyrophorini</taxon>
        <taxon>Ignelater</taxon>
    </lineage>
</organism>